<name>A0A1I0N1E4_9EURY</name>
<evidence type="ECO:0000313" key="2">
    <source>
        <dbReference type="EMBL" id="SEV94739.1"/>
    </source>
</evidence>
<evidence type="ECO:0000256" key="1">
    <source>
        <dbReference type="SAM" id="MobiDB-lite"/>
    </source>
</evidence>
<dbReference type="Proteomes" id="UP000183275">
    <property type="component" value="Unassembled WGS sequence"/>
</dbReference>
<evidence type="ECO:0000313" key="3">
    <source>
        <dbReference type="Proteomes" id="UP000183275"/>
    </source>
</evidence>
<proteinExistence type="predicted"/>
<protein>
    <submittedName>
        <fullName evidence="2">Uncharacterized protein</fullName>
    </submittedName>
</protein>
<dbReference type="AlphaFoldDB" id="A0A1I0N1E4"/>
<feature type="compositionally biased region" description="Basic and acidic residues" evidence="1">
    <location>
        <begin position="137"/>
        <end position="162"/>
    </location>
</feature>
<sequence>MAAPTPIDSNLTRGEKATIRTNWNELTQYLAPPGIAWRWSKSGLSERLKHYLRHHDLIVRDSDDEKWQTTEDLWLFIFNQVEDDEIIGADATGQYKIQDGAVRDPETRLLRPEAQYNGPPERDKQQTLTGDTADPSIEQRKVDQTKDPAHPSDREQAAHHSDQAPLTAWCAADNSAIDEDAAI</sequence>
<dbReference type="OrthoDB" id="260877at2157"/>
<keyword evidence="3" id="KW-1185">Reference proteome</keyword>
<feature type="region of interest" description="Disordered" evidence="1">
    <location>
        <begin position="100"/>
        <end position="167"/>
    </location>
</feature>
<dbReference type="EMBL" id="FOIS01000002">
    <property type="protein sequence ID" value="SEV94739.1"/>
    <property type="molecule type" value="Genomic_DNA"/>
</dbReference>
<gene>
    <name evidence="2" type="ORF">SAMN05216285_1229</name>
</gene>
<dbReference type="RefSeq" id="WP_049990613.1">
    <property type="nucleotide sequence ID" value="NZ_FOIS01000002.1"/>
</dbReference>
<feature type="compositionally biased region" description="Basic and acidic residues" evidence="1">
    <location>
        <begin position="101"/>
        <end position="111"/>
    </location>
</feature>
<organism evidence="2 3">
    <name type="scientific">Natrinema salifodinae</name>
    <dbReference type="NCBI Taxonomy" id="1202768"/>
    <lineage>
        <taxon>Archaea</taxon>
        <taxon>Methanobacteriati</taxon>
        <taxon>Methanobacteriota</taxon>
        <taxon>Stenosarchaea group</taxon>
        <taxon>Halobacteria</taxon>
        <taxon>Halobacteriales</taxon>
        <taxon>Natrialbaceae</taxon>
        <taxon>Natrinema</taxon>
    </lineage>
</organism>
<accession>A0A1I0N1E4</accession>
<reference evidence="3" key="1">
    <citation type="submission" date="2016-10" db="EMBL/GenBank/DDBJ databases">
        <authorList>
            <person name="Varghese N."/>
        </authorList>
    </citation>
    <scope>NUCLEOTIDE SEQUENCE [LARGE SCALE GENOMIC DNA]</scope>
    <source>
        <strain evidence="3">CGMCC 1.12284</strain>
    </source>
</reference>